<dbReference type="EMBL" id="LDRT01000092">
    <property type="protein sequence ID" value="KTR93229.1"/>
    <property type="molecule type" value="Genomic_DNA"/>
</dbReference>
<evidence type="ECO:0000313" key="1">
    <source>
        <dbReference type="EMBL" id="KTR93229.1"/>
    </source>
</evidence>
<organism evidence="1 2">
    <name type="scientific">Microbacterium testaceum</name>
    <name type="common">Aureobacterium testaceum</name>
    <name type="synonym">Brevibacterium testaceum</name>
    <dbReference type="NCBI Taxonomy" id="2033"/>
    <lineage>
        <taxon>Bacteria</taxon>
        <taxon>Bacillati</taxon>
        <taxon>Actinomycetota</taxon>
        <taxon>Actinomycetes</taxon>
        <taxon>Micrococcales</taxon>
        <taxon>Microbacteriaceae</taxon>
        <taxon>Microbacterium</taxon>
    </lineage>
</organism>
<dbReference type="AlphaFoldDB" id="A0A147EV88"/>
<dbReference type="Proteomes" id="UP000075025">
    <property type="component" value="Unassembled WGS sequence"/>
</dbReference>
<sequence>MDGDGHTEFSVLFDIYAFFPLRFNFDRGAFGFSIDYGERGISVEPVTGWPEFTDLSLVATELDREIRMRIPERFLEDRGWTEPLRDGGTDSRA</sequence>
<gene>
    <name evidence="1" type="ORF">NS220_13245</name>
</gene>
<name>A0A147EV88_MICTE</name>
<dbReference type="PATRIC" id="fig|2033.6.peg.3962"/>
<comment type="caution">
    <text evidence="1">The sequence shown here is derived from an EMBL/GenBank/DDBJ whole genome shotgun (WGS) entry which is preliminary data.</text>
</comment>
<protein>
    <submittedName>
        <fullName evidence="1">Uncharacterized protein</fullName>
    </submittedName>
</protein>
<reference evidence="1 2" key="1">
    <citation type="journal article" date="2016" name="Front. Microbiol.">
        <title>Genomic Resource of Rice Seed Associated Bacteria.</title>
        <authorList>
            <person name="Midha S."/>
            <person name="Bansal K."/>
            <person name="Sharma S."/>
            <person name="Kumar N."/>
            <person name="Patil P.P."/>
            <person name="Chaudhry V."/>
            <person name="Patil P.B."/>
        </authorList>
    </citation>
    <scope>NUCLEOTIDE SEQUENCE [LARGE SCALE GENOMIC DNA]</scope>
    <source>
        <strain evidence="1 2">NS220</strain>
    </source>
</reference>
<accession>A0A147EV88</accession>
<proteinExistence type="predicted"/>
<evidence type="ECO:0000313" key="2">
    <source>
        <dbReference type="Proteomes" id="UP000075025"/>
    </source>
</evidence>